<dbReference type="OrthoDB" id="89086at2759"/>
<comment type="caution">
    <text evidence="4">The sequence shown here is derived from an EMBL/GenBank/DDBJ whole genome shotgun (WGS) entry which is preliminary data.</text>
</comment>
<dbReference type="PIRSF" id="PIRSF029958">
    <property type="entry name" value="Necrosis-inducing_protein"/>
    <property type="match status" value="1"/>
</dbReference>
<feature type="chain" id="PRO_5034157050" evidence="3">
    <location>
        <begin position="19"/>
        <end position="242"/>
    </location>
</feature>
<keyword evidence="5" id="KW-1185">Reference proteome</keyword>
<dbReference type="Pfam" id="PF05630">
    <property type="entry name" value="NPP1"/>
    <property type="match status" value="1"/>
</dbReference>
<dbReference type="InterPro" id="IPR008701">
    <property type="entry name" value="NPP1"/>
</dbReference>
<dbReference type="PANTHER" id="PTHR33657:SF8">
    <property type="entry name" value="DOMAIN PROTEIN, PUTATIVE (AFU_ORTHOLOGUE AFUA_5G00600)-RELATED"/>
    <property type="match status" value="1"/>
</dbReference>
<protein>
    <submittedName>
        <fullName evidence="4">Uncharacterized protein</fullName>
    </submittedName>
</protein>
<name>A0A8H7MCH1_9PLEO</name>
<keyword evidence="2" id="KW-0843">Virulence</keyword>
<sequence length="242" mass="26209">MRFTSIVSSLTVAAGVLGAPTALKARDVVAHDSLKPIPTRVQSGVVGRAIERFAPLLHIAHGCQPYTAVDDAGNTSGGLQDTGNVSAGCRDQSKGQLYARATWHKEKFAILYAWYFPKDQPNAGNVAGGHRHDWESVVVWLDNPANENPKILGGAASGHGSYKTTDNPNRQGDNVLVEYFTNFPTNHELQFTDTVGKSYWISDYDAMPTAEKDALASTTIFGNANVPFRPDNFEGNLDKAFV</sequence>
<keyword evidence="3" id="KW-0732">Signal</keyword>
<comment type="similarity">
    <text evidence="1">Belongs to the Necrosis inducing protein (NPP1) family.</text>
</comment>
<dbReference type="PANTHER" id="PTHR33657">
    <property type="entry name" value="DOMAIN PROTEIN, PUTATIVE (AFU_ORTHOLOGUE AFUA_5G00600)-RELATED"/>
    <property type="match status" value="1"/>
</dbReference>
<dbReference type="EMBL" id="RZGK01000014">
    <property type="protein sequence ID" value="KAF9694266.1"/>
    <property type="molecule type" value="Genomic_DNA"/>
</dbReference>
<evidence type="ECO:0000256" key="1">
    <source>
        <dbReference type="ARBA" id="ARBA00009520"/>
    </source>
</evidence>
<organism evidence="4 5">
    <name type="scientific">Ascochyta lentis</name>
    <dbReference type="NCBI Taxonomy" id="205686"/>
    <lineage>
        <taxon>Eukaryota</taxon>
        <taxon>Fungi</taxon>
        <taxon>Dikarya</taxon>
        <taxon>Ascomycota</taxon>
        <taxon>Pezizomycotina</taxon>
        <taxon>Dothideomycetes</taxon>
        <taxon>Pleosporomycetidae</taxon>
        <taxon>Pleosporales</taxon>
        <taxon>Pleosporineae</taxon>
        <taxon>Didymellaceae</taxon>
        <taxon>Ascochyta</taxon>
    </lineage>
</organism>
<reference evidence="4" key="1">
    <citation type="submission" date="2018-12" db="EMBL/GenBank/DDBJ databases">
        <authorList>
            <person name="Syme R.A."/>
            <person name="Farfan-Caceres L."/>
            <person name="Lichtenzveig J."/>
        </authorList>
    </citation>
    <scope>NUCLEOTIDE SEQUENCE</scope>
    <source>
        <strain evidence="4">Al4</strain>
    </source>
</reference>
<evidence type="ECO:0000313" key="4">
    <source>
        <dbReference type="EMBL" id="KAF9694266.1"/>
    </source>
</evidence>
<gene>
    <name evidence="4" type="ORF">EKO04_008081</name>
</gene>
<proteinExistence type="inferred from homology"/>
<feature type="signal peptide" evidence="3">
    <location>
        <begin position="1"/>
        <end position="18"/>
    </location>
</feature>
<evidence type="ECO:0000256" key="2">
    <source>
        <dbReference type="ARBA" id="ARBA00023026"/>
    </source>
</evidence>
<evidence type="ECO:0000256" key="3">
    <source>
        <dbReference type="SAM" id="SignalP"/>
    </source>
</evidence>
<evidence type="ECO:0000313" key="5">
    <source>
        <dbReference type="Proteomes" id="UP000651452"/>
    </source>
</evidence>
<dbReference type="Proteomes" id="UP000651452">
    <property type="component" value="Unassembled WGS sequence"/>
</dbReference>
<reference evidence="4" key="2">
    <citation type="submission" date="2020-09" db="EMBL/GenBank/DDBJ databases">
        <title>Reference genome assembly for Australian Ascochyta lentis isolate Al4.</title>
        <authorList>
            <person name="Lee R.C."/>
            <person name="Farfan-Caceres L.M."/>
            <person name="Debler J.W."/>
            <person name="Williams A.H."/>
            <person name="Henares B.M."/>
        </authorList>
    </citation>
    <scope>NUCLEOTIDE SEQUENCE</scope>
    <source>
        <strain evidence="4">Al4</strain>
    </source>
</reference>
<accession>A0A8H7MCH1</accession>
<dbReference type="AlphaFoldDB" id="A0A8H7MCH1"/>